<comment type="subcellular location">
    <subcellularLocation>
        <location evidence="1">Cytoplasm</location>
        <location evidence="1">Cytoskeleton</location>
    </subcellularLocation>
</comment>
<organism evidence="8 9">
    <name type="scientific">Nadsonia fulvescens var. elongata DSM 6958</name>
    <dbReference type="NCBI Taxonomy" id="857566"/>
    <lineage>
        <taxon>Eukaryota</taxon>
        <taxon>Fungi</taxon>
        <taxon>Dikarya</taxon>
        <taxon>Ascomycota</taxon>
        <taxon>Saccharomycotina</taxon>
        <taxon>Dipodascomycetes</taxon>
        <taxon>Dipodascales</taxon>
        <taxon>Dipodascales incertae sedis</taxon>
        <taxon>Nadsonia</taxon>
    </lineage>
</organism>
<dbReference type="PANTHER" id="PTHR12644">
    <property type="entry name" value="ARP2/3 COMPLEX 16 KD SUBUNIT P16-ARC"/>
    <property type="match status" value="1"/>
</dbReference>
<dbReference type="GO" id="GO:0005885">
    <property type="term" value="C:Arp2/3 protein complex"/>
    <property type="evidence" value="ECO:0007669"/>
    <property type="project" value="InterPro"/>
</dbReference>
<evidence type="ECO:0000313" key="9">
    <source>
        <dbReference type="Proteomes" id="UP000095009"/>
    </source>
</evidence>
<dbReference type="PIRSF" id="PIRSF039096">
    <property type="entry name" value="p16-ARC"/>
    <property type="match status" value="1"/>
</dbReference>
<dbReference type="AlphaFoldDB" id="A0A1E3PRJ0"/>
<dbReference type="FunFam" id="1.25.40.190:FF:000003">
    <property type="entry name" value="Actin-related protein 2/3 complex subunit 5"/>
    <property type="match status" value="1"/>
</dbReference>
<gene>
    <name evidence="8" type="ORF">NADFUDRAFT_48703</name>
</gene>
<keyword evidence="4 7" id="KW-0206">Cytoskeleton</keyword>
<comment type="function">
    <text evidence="6">Functions as a component of the Arp2/3 complex which is involved in regulation of actin polymerization and together with an activating nucleation-promoting factor (NPF) mediates the formation of branched actin networks.</text>
</comment>
<keyword evidence="3" id="KW-0963">Cytoplasm</keyword>
<evidence type="ECO:0000256" key="7">
    <source>
        <dbReference type="RuleBase" id="RU004301"/>
    </source>
</evidence>
<evidence type="ECO:0000256" key="3">
    <source>
        <dbReference type="ARBA" id="ARBA00022490"/>
    </source>
</evidence>
<dbReference type="Proteomes" id="UP000095009">
    <property type="component" value="Unassembled WGS sequence"/>
</dbReference>
<evidence type="ECO:0000313" key="8">
    <source>
        <dbReference type="EMBL" id="ODQ68043.1"/>
    </source>
</evidence>
<reference evidence="8 9" key="1">
    <citation type="journal article" date="2016" name="Proc. Natl. Acad. Sci. U.S.A.">
        <title>Comparative genomics of biotechnologically important yeasts.</title>
        <authorList>
            <person name="Riley R."/>
            <person name="Haridas S."/>
            <person name="Wolfe K.H."/>
            <person name="Lopes M.R."/>
            <person name="Hittinger C.T."/>
            <person name="Goeker M."/>
            <person name="Salamov A.A."/>
            <person name="Wisecaver J.H."/>
            <person name="Long T.M."/>
            <person name="Calvey C.H."/>
            <person name="Aerts A.L."/>
            <person name="Barry K.W."/>
            <person name="Choi C."/>
            <person name="Clum A."/>
            <person name="Coughlan A.Y."/>
            <person name="Deshpande S."/>
            <person name="Douglass A.P."/>
            <person name="Hanson S.J."/>
            <person name="Klenk H.-P."/>
            <person name="LaButti K.M."/>
            <person name="Lapidus A."/>
            <person name="Lindquist E.A."/>
            <person name="Lipzen A.M."/>
            <person name="Meier-Kolthoff J.P."/>
            <person name="Ohm R.A."/>
            <person name="Otillar R.P."/>
            <person name="Pangilinan J.L."/>
            <person name="Peng Y."/>
            <person name="Rokas A."/>
            <person name="Rosa C.A."/>
            <person name="Scheuner C."/>
            <person name="Sibirny A.A."/>
            <person name="Slot J.C."/>
            <person name="Stielow J.B."/>
            <person name="Sun H."/>
            <person name="Kurtzman C.P."/>
            <person name="Blackwell M."/>
            <person name="Grigoriev I.V."/>
            <person name="Jeffries T.W."/>
        </authorList>
    </citation>
    <scope>NUCLEOTIDE SEQUENCE [LARGE SCALE GENOMIC DNA]</scope>
    <source>
        <strain evidence="8 9">DSM 6958</strain>
    </source>
</reference>
<dbReference type="EMBL" id="KV454406">
    <property type="protein sequence ID" value="ODQ68043.1"/>
    <property type="molecule type" value="Genomic_DNA"/>
</dbReference>
<evidence type="ECO:0000256" key="5">
    <source>
        <dbReference type="ARBA" id="ARBA00040214"/>
    </source>
</evidence>
<dbReference type="OrthoDB" id="195498at2759"/>
<comment type="similarity">
    <text evidence="2 7">Belongs to the ARPC5 family.</text>
</comment>
<comment type="function">
    <text evidence="7">Functions as component of the Arp2/3 complex which is involved in regulation of actin polymerization and together with an activating nucleation-promoting factor (NPF) mediates the formation of branched actin networks. Arp2/3 complex plays a critical role in the control of cell morphogenesis via the modulation of cell polarity development.</text>
</comment>
<dbReference type="InterPro" id="IPR036743">
    <property type="entry name" value="ARPC5_sf"/>
</dbReference>
<accession>A0A1E3PRJ0</accession>
<dbReference type="InterPro" id="IPR006789">
    <property type="entry name" value="ARPC5"/>
</dbReference>
<evidence type="ECO:0000256" key="4">
    <source>
        <dbReference type="ARBA" id="ARBA00023212"/>
    </source>
</evidence>
<dbReference type="Gene3D" id="1.25.40.190">
    <property type="entry name" value="Actin-related protein 2/3 complex subunit 5"/>
    <property type="match status" value="1"/>
</dbReference>
<dbReference type="Pfam" id="PF04699">
    <property type="entry name" value="P16-Arc"/>
    <property type="match status" value="1"/>
</dbReference>
<dbReference type="GO" id="GO:0030833">
    <property type="term" value="P:regulation of actin filament polymerization"/>
    <property type="evidence" value="ECO:0007669"/>
    <property type="project" value="InterPro"/>
</dbReference>
<dbReference type="GO" id="GO:0044396">
    <property type="term" value="P:actin cortical patch organization"/>
    <property type="evidence" value="ECO:0007669"/>
    <property type="project" value="UniProtKB-ARBA"/>
</dbReference>
<name>A0A1E3PRJ0_9ASCO</name>
<keyword evidence="9" id="KW-1185">Reference proteome</keyword>
<proteinExistence type="inferred from homology"/>
<evidence type="ECO:0000256" key="6">
    <source>
        <dbReference type="ARBA" id="ARBA00060329"/>
    </source>
</evidence>
<protein>
    <recommendedName>
        <fullName evidence="5 7">Actin-related protein 2/3 complex subunit 5</fullName>
    </recommendedName>
</protein>
<dbReference type="GO" id="GO:0034314">
    <property type="term" value="P:Arp2/3 complex-mediated actin nucleation"/>
    <property type="evidence" value="ECO:0007669"/>
    <property type="project" value="InterPro"/>
</dbReference>
<dbReference type="STRING" id="857566.A0A1E3PRJ0"/>
<sequence length="155" mass="16945">MSEINWRRINIDQYDPDSFMSAEELLPPVPPVVAADYANLAQLVRGLLSKGDISQALITALENPPYGGDEIVKASHLKTVLEVLTATKSSDITSLVESLSQEQQTTLIKYLYKGMSSILGQSNGNAGILLTWFQKTIDTTGSGPIVRHISDRRTV</sequence>
<dbReference type="SUPFAM" id="SSF69103">
    <property type="entry name" value="Arp2/3 complex 16 kDa subunit ARPC5"/>
    <property type="match status" value="1"/>
</dbReference>
<evidence type="ECO:0000256" key="2">
    <source>
        <dbReference type="ARBA" id="ARBA00006084"/>
    </source>
</evidence>
<evidence type="ECO:0000256" key="1">
    <source>
        <dbReference type="ARBA" id="ARBA00004245"/>
    </source>
</evidence>